<protein>
    <submittedName>
        <fullName evidence="1">Uncharacterized protein</fullName>
    </submittedName>
</protein>
<dbReference type="RefSeq" id="WP_253773618.1">
    <property type="nucleotide sequence ID" value="NZ_JAMTCK010000009.1"/>
</dbReference>
<gene>
    <name evidence="1" type="ORF">LX83_003959</name>
</gene>
<reference evidence="1" key="1">
    <citation type="submission" date="2022-06" db="EMBL/GenBank/DDBJ databases">
        <title>Genomic Encyclopedia of Archaeal and Bacterial Type Strains, Phase II (KMG-II): from individual species to whole genera.</title>
        <authorList>
            <person name="Goeker M."/>
        </authorList>
    </citation>
    <scope>NUCLEOTIDE SEQUENCE</scope>
    <source>
        <strain evidence="1">DSM 43935</strain>
    </source>
</reference>
<evidence type="ECO:0000313" key="1">
    <source>
        <dbReference type="EMBL" id="MCP2167086.1"/>
    </source>
</evidence>
<dbReference type="AlphaFoldDB" id="A0AAE3GF65"/>
<organism evidence="1 2">
    <name type="scientific">Goodfellowiella coeruleoviolacea</name>
    <dbReference type="NCBI Taxonomy" id="334858"/>
    <lineage>
        <taxon>Bacteria</taxon>
        <taxon>Bacillati</taxon>
        <taxon>Actinomycetota</taxon>
        <taxon>Actinomycetes</taxon>
        <taxon>Pseudonocardiales</taxon>
        <taxon>Pseudonocardiaceae</taxon>
        <taxon>Goodfellowiella</taxon>
    </lineage>
</organism>
<name>A0AAE3GF65_9PSEU</name>
<accession>A0AAE3GF65</accession>
<dbReference type="Proteomes" id="UP001206128">
    <property type="component" value="Unassembled WGS sequence"/>
</dbReference>
<sequence>MVAAFGRLADGIDVGGINFPITTEALREAAKADVLPTAAAARICGEVVRTTAGRPGVTRWLSSRPGGITW</sequence>
<dbReference type="EMBL" id="JAMTCK010000009">
    <property type="protein sequence ID" value="MCP2167086.1"/>
    <property type="molecule type" value="Genomic_DNA"/>
</dbReference>
<proteinExistence type="predicted"/>
<keyword evidence="2" id="KW-1185">Reference proteome</keyword>
<comment type="caution">
    <text evidence="1">The sequence shown here is derived from an EMBL/GenBank/DDBJ whole genome shotgun (WGS) entry which is preliminary data.</text>
</comment>
<evidence type="ECO:0000313" key="2">
    <source>
        <dbReference type="Proteomes" id="UP001206128"/>
    </source>
</evidence>